<keyword evidence="1" id="KW-0812">Transmembrane</keyword>
<dbReference type="Pfam" id="PF09586">
    <property type="entry name" value="YfhO"/>
    <property type="match status" value="1"/>
</dbReference>
<reference evidence="2" key="1">
    <citation type="submission" date="2019-08" db="EMBL/GenBank/DDBJ databases">
        <authorList>
            <person name="Kucharzyk K."/>
            <person name="Murdoch R.W."/>
            <person name="Higgins S."/>
            <person name="Loffler F."/>
        </authorList>
    </citation>
    <scope>NUCLEOTIDE SEQUENCE</scope>
</reference>
<gene>
    <name evidence="2" type="ORF">SDC9_202522</name>
</gene>
<evidence type="ECO:0008006" key="3">
    <source>
        <dbReference type="Google" id="ProtNLM"/>
    </source>
</evidence>
<keyword evidence="1" id="KW-1133">Transmembrane helix</keyword>
<evidence type="ECO:0000313" key="2">
    <source>
        <dbReference type="EMBL" id="MPN54845.1"/>
    </source>
</evidence>
<accession>A0A645ITU5</accession>
<dbReference type="AlphaFoldDB" id="A0A645ITU5"/>
<feature type="transmembrane region" description="Helical" evidence="1">
    <location>
        <begin position="60"/>
        <end position="81"/>
    </location>
</feature>
<organism evidence="2">
    <name type="scientific">bioreactor metagenome</name>
    <dbReference type="NCBI Taxonomy" id="1076179"/>
    <lineage>
        <taxon>unclassified sequences</taxon>
        <taxon>metagenomes</taxon>
        <taxon>ecological metagenomes</taxon>
    </lineage>
</organism>
<evidence type="ECO:0000256" key="1">
    <source>
        <dbReference type="SAM" id="Phobius"/>
    </source>
</evidence>
<comment type="caution">
    <text evidence="2">The sequence shown here is derived from an EMBL/GenBank/DDBJ whole genome shotgun (WGS) entry which is preliminary data.</text>
</comment>
<dbReference type="EMBL" id="VSSQ01123477">
    <property type="protein sequence ID" value="MPN54845.1"/>
    <property type="molecule type" value="Genomic_DNA"/>
</dbReference>
<proteinExistence type="predicted"/>
<dbReference type="PANTHER" id="PTHR38454">
    <property type="entry name" value="INTEGRAL MEMBRANE PROTEIN-RELATED"/>
    <property type="match status" value="1"/>
</dbReference>
<dbReference type="InterPro" id="IPR018580">
    <property type="entry name" value="Uncharacterised_YfhO"/>
</dbReference>
<sequence length="95" mass="10405">MSGYAESADDSFMVVTLPYDEGWKVEVNGETVRTYQVNGGYIGFPIDAGTNEINMYFVPAGFKAGFIVSAFGGLGFIILAVSEIRKHKGRRTDQK</sequence>
<protein>
    <recommendedName>
        <fullName evidence="3">YfhO family protein</fullName>
    </recommendedName>
</protein>
<dbReference type="PANTHER" id="PTHR38454:SF1">
    <property type="entry name" value="INTEGRAL MEMBRANE PROTEIN"/>
    <property type="match status" value="1"/>
</dbReference>
<name>A0A645ITU5_9ZZZZ</name>
<keyword evidence="1" id="KW-0472">Membrane</keyword>